<dbReference type="EMBL" id="SNRY01010887">
    <property type="protein sequence ID" value="KAA6305206.1"/>
    <property type="molecule type" value="Genomic_DNA"/>
</dbReference>
<evidence type="ECO:0000313" key="1">
    <source>
        <dbReference type="EMBL" id="KAA6304724.1"/>
    </source>
</evidence>
<dbReference type="AlphaFoldDB" id="A0A5J4P748"/>
<evidence type="ECO:0000313" key="2">
    <source>
        <dbReference type="EMBL" id="KAA6305206.1"/>
    </source>
</evidence>
<dbReference type="EC" id="2.7.9.1" evidence="2"/>
<accession>A0A5J4P748</accession>
<dbReference type="PANTHER" id="PTHR22931:SF9">
    <property type="entry name" value="PYRUVATE, PHOSPHATE DIKINASE 1, CHLOROPLASTIC"/>
    <property type="match status" value="1"/>
</dbReference>
<proteinExistence type="predicted"/>
<gene>
    <name evidence="2" type="ORF">EZS27_043142</name>
    <name evidence="1" type="ORF">EZS27_043628</name>
</gene>
<dbReference type="Gene3D" id="3.30.1490.20">
    <property type="entry name" value="ATP-grasp fold, A domain"/>
    <property type="match status" value="1"/>
</dbReference>
<dbReference type="SUPFAM" id="SSF56059">
    <property type="entry name" value="Glutathione synthetase ATP-binding domain-like"/>
    <property type="match status" value="1"/>
</dbReference>
<dbReference type="InterPro" id="IPR013815">
    <property type="entry name" value="ATP_grasp_subdomain_1"/>
</dbReference>
<keyword evidence="2" id="KW-0670">Pyruvate</keyword>
<keyword evidence="2" id="KW-0808">Transferase</keyword>
<dbReference type="GO" id="GO:0050242">
    <property type="term" value="F:pyruvate, phosphate dikinase activity"/>
    <property type="evidence" value="ECO:0007669"/>
    <property type="project" value="UniProtKB-EC"/>
</dbReference>
<dbReference type="GO" id="GO:0005524">
    <property type="term" value="F:ATP binding"/>
    <property type="evidence" value="ECO:0007669"/>
    <property type="project" value="InterPro"/>
</dbReference>
<dbReference type="GO" id="GO:0016301">
    <property type="term" value="F:kinase activity"/>
    <property type="evidence" value="ECO:0007669"/>
    <property type="project" value="UniProtKB-KW"/>
</dbReference>
<dbReference type="InterPro" id="IPR010121">
    <property type="entry name" value="Pyruvate_phosphate_dikinase"/>
</dbReference>
<feature type="non-terminal residue" evidence="2">
    <location>
        <position position="46"/>
    </location>
</feature>
<protein>
    <submittedName>
        <fullName evidence="2">Pyruvate phosphate dikinase</fullName>
        <ecNumber evidence="2">2.7.9.1</ecNumber>
    </submittedName>
</protein>
<organism evidence="2">
    <name type="scientific">termite gut metagenome</name>
    <dbReference type="NCBI Taxonomy" id="433724"/>
    <lineage>
        <taxon>unclassified sequences</taxon>
        <taxon>metagenomes</taxon>
        <taxon>organismal metagenomes</taxon>
    </lineage>
</organism>
<sequence length="46" mass="4907">MEKKRVYTFGNGQAEGRADMRNLLGGKGANLAEMNLIGVPVPPGFT</sequence>
<dbReference type="EMBL" id="SNRY01011277">
    <property type="protein sequence ID" value="KAA6304724.1"/>
    <property type="molecule type" value="Genomic_DNA"/>
</dbReference>
<keyword evidence="2" id="KW-0418">Kinase</keyword>
<dbReference type="PANTHER" id="PTHR22931">
    <property type="entry name" value="PHOSPHOENOLPYRUVATE DIKINASE-RELATED"/>
    <property type="match status" value="1"/>
</dbReference>
<reference evidence="2" key="1">
    <citation type="submission" date="2019-03" db="EMBL/GenBank/DDBJ databases">
        <title>Single cell metagenomics reveals metabolic interactions within the superorganism composed of flagellate Streblomastix strix and complex community of Bacteroidetes bacteria on its surface.</title>
        <authorList>
            <person name="Treitli S.C."/>
            <person name="Kolisko M."/>
            <person name="Husnik F."/>
            <person name="Keeling P."/>
            <person name="Hampl V."/>
        </authorList>
    </citation>
    <scope>NUCLEOTIDE SEQUENCE</scope>
    <source>
        <strain evidence="2">STM</strain>
    </source>
</reference>
<comment type="caution">
    <text evidence="2">The sequence shown here is derived from an EMBL/GenBank/DDBJ whole genome shotgun (WGS) entry which is preliminary data.</text>
</comment>
<name>A0A5J4P748_9ZZZZ</name>